<dbReference type="InterPro" id="IPR036322">
    <property type="entry name" value="WD40_repeat_dom_sf"/>
</dbReference>
<comment type="caution">
    <text evidence="5">The sequence shown here is derived from an EMBL/GenBank/DDBJ whole genome shotgun (WGS) entry which is preliminary data.</text>
</comment>
<gene>
    <name evidence="5" type="ORF">D6D20_04518</name>
</gene>
<dbReference type="PANTHER" id="PTHR15574">
    <property type="entry name" value="WD REPEAT DOMAIN-CONTAINING FAMILY"/>
    <property type="match status" value="1"/>
</dbReference>
<feature type="repeat" description="WD" evidence="3">
    <location>
        <begin position="134"/>
        <end position="177"/>
    </location>
</feature>
<dbReference type="SMART" id="SM00320">
    <property type="entry name" value="WD40"/>
    <property type="match status" value="7"/>
</dbReference>
<dbReference type="Proteomes" id="UP000310421">
    <property type="component" value="Unassembled WGS sequence"/>
</dbReference>
<reference evidence="5 6" key="1">
    <citation type="submission" date="2018-10" db="EMBL/GenBank/DDBJ databases">
        <title>Fifty Aureobasidium pullulans genomes reveal a recombining polyextremotolerant generalist.</title>
        <authorList>
            <person name="Gostincar C."/>
            <person name="Turk M."/>
            <person name="Zajc J."/>
            <person name="Gunde-Cimerman N."/>
        </authorList>
    </citation>
    <scope>NUCLEOTIDE SEQUENCE [LARGE SCALE GENOMIC DNA]</scope>
    <source>
        <strain evidence="5 6">EXF-10751</strain>
    </source>
</reference>
<keyword evidence="2" id="KW-0677">Repeat</keyword>
<organism evidence="5 6">
    <name type="scientific">Aureobasidium pullulans</name>
    <name type="common">Black yeast</name>
    <name type="synonym">Pullularia pullulans</name>
    <dbReference type="NCBI Taxonomy" id="5580"/>
    <lineage>
        <taxon>Eukaryota</taxon>
        <taxon>Fungi</taxon>
        <taxon>Dikarya</taxon>
        <taxon>Ascomycota</taxon>
        <taxon>Pezizomycotina</taxon>
        <taxon>Dothideomycetes</taxon>
        <taxon>Dothideomycetidae</taxon>
        <taxon>Dothideales</taxon>
        <taxon>Saccotheciaceae</taxon>
        <taxon>Aureobasidium</taxon>
    </lineage>
</organism>
<dbReference type="GO" id="GO:0045717">
    <property type="term" value="P:negative regulation of fatty acid biosynthetic process"/>
    <property type="evidence" value="ECO:0007669"/>
    <property type="project" value="TreeGrafter"/>
</dbReference>
<dbReference type="InterPro" id="IPR045151">
    <property type="entry name" value="DCAF8"/>
</dbReference>
<evidence type="ECO:0000256" key="1">
    <source>
        <dbReference type="ARBA" id="ARBA00022574"/>
    </source>
</evidence>
<feature type="compositionally biased region" description="Gly residues" evidence="4">
    <location>
        <begin position="999"/>
        <end position="1013"/>
    </location>
</feature>
<evidence type="ECO:0000256" key="4">
    <source>
        <dbReference type="SAM" id="MobiDB-lite"/>
    </source>
</evidence>
<dbReference type="GO" id="GO:0005737">
    <property type="term" value="C:cytoplasm"/>
    <property type="evidence" value="ECO:0007669"/>
    <property type="project" value="TreeGrafter"/>
</dbReference>
<dbReference type="InterPro" id="IPR001680">
    <property type="entry name" value="WD40_rpt"/>
</dbReference>
<evidence type="ECO:0000313" key="5">
    <source>
        <dbReference type="EMBL" id="THW62166.1"/>
    </source>
</evidence>
<feature type="compositionally biased region" description="Polar residues" evidence="4">
    <location>
        <begin position="432"/>
        <end position="446"/>
    </location>
</feature>
<feature type="compositionally biased region" description="Polar residues" evidence="4">
    <location>
        <begin position="404"/>
        <end position="414"/>
    </location>
</feature>
<accession>A0A4S8Z9U0</accession>
<evidence type="ECO:0000313" key="6">
    <source>
        <dbReference type="Proteomes" id="UP000310421"/>
    </source>
</evidence>
<dbReference type="GO" id="GO:0080008">
    <property type="term" value="C:Cul4-RING E3 ubiquitin ligase complex"/>
    <property type="evidence" value="ECO:0007669"/>
    <property type="project" value="TreeGrafter"/>
</dbReference>
<protein>
    <submittedName>
        <fullName evidence="5">WD40 repeat-like protein</fullName>
    </submittedName>
</protein>
<feature type="region of interest" description="Disordered" evidence="4">
    <location>
        <begin position="1"/>
        <end position="26"/>
    </location>
</feature>
<feature type="compositionally biased region" description="Polar residues" evidence="4">
    <location>
        <begin position="1"/>
        <end position="18"/>
    </location>
</feature>
<feature type="region of interest" description="Disordered" evidence="4">
    <location>
        <begin position="398"/>
        <end position="484"/>
    </location>
</feature>
<name>A0A4S8Z9U0_AURPU</name>
<dbReference type="AlphaFoldDB" id="A0A4S8Z9U0"/>
<dbReference type="PANTHER" id="PTHR15574:SF40">
    <property type="entry name" value="WD AND TETRATRICOPEPTIDE REPEATS PROTEIN 1"/>
    <property type="match status" value="1"/>
</dbReference>
<sequence length="1026" mass="113053">MFQSHAGTNLTSLSSPTALSDRSKMRDSLSDRLLRRELQDSAGPSRKVKSIYGDKNWVRDLDIVNELDGHAGCVNALRFAIPSNAHYRSSLTYPSSWSKSGRLLASGSDDQHINIHTYQPDDSNSQFRLATSIATGHQANIFSVKFMPHSNDRTVISAAGDHEVRIFDLEYSGATREASRASAMALNGHSRGTRNNIQDGVRHLSDGDTNCRVYRSHGDRVKRVVTESSPHLFLTCSEDGEVRQWDLRQPSSAYPSPSSRSVSTVSVPPPLISYKRYDLDLNTISCSPSQPHYIALGGAHLHCFLHDRRMIGRDKLHERAASPALSVGQLSDLDDDALGQATQCVRKFAPRGQRIMGQKDNGHITACKISDAHPNEIVVSWSGDHIYSFDLVRSPDASEVARNKVSTPQTNTSNRRARESSERKRKRRAESQVSQSPETSSRVQSRQRTEDSAEREGDVALRVRYNNGQSEDIPIARSTSPVSSLRESVMTDRQRKSYRLAKTVVELRKTIFTLNDQPAAPSNRDPTGHTAEFTSARSLAATILPQMQEITRTWRYSVDPVQEEVLLQRTLRSNRESAWRFVQASGVIARALGGQPHTASQGIFDTPLFTCIDHAPNEGSSLSDRERFGYDFLKAIFLWLDSGVGALINGFTRSSDMARYASRLPVPKDASADAFDECIVPYLLAHSSSSPVCNVDASRFEVDENRIIYQTETDAVRAFVEAVKTPFADLSNEAMEGTSESTQRRSDALIHWGLKVARGILMNAGEGVNFALVDRAFGGLGTGNNPAGREDARLRDRQRQIDTTEEEPTAESMEITVKDVNFFGLDDEYVVSGSDDGNFFIWDRKSGQLVNILEGDGEVVNVVQGHPYEPMMAISGIDHTIKIFSPDARAREAARLGRGVAAADTSTFSSISWMRRRRQNRAAGATSEPAVDAGADERNAADDDEYVASGGLSSRKRMHLEYQITSQNDVERQGGNQETFLTRSMLASLAQHLRRQRAEGGGAGEDGEGGAVPGGRIVIGDDCVIQ</sequence>
<proteinExistence type="predicted"/>
<dbReference type="Gene3D" id="2.130.10.10">
    <property type="entry name" value="YVTN repeat-like/Quinoprotein amine dehydrogenase"/>
    <property type="match status" value="3"/>
</dbReference>
<feature type="region of interest" description="Disordered" evidence="4">
    <location>
        <begin position="995"/>
        <end position="1016"/>
    </location>
</feature>
<evidence type="ECO:0000256" key="2">
    <source>
        <dbReference type="ARBA" id="ARBA00022737"/>
    </source>
</evidence>
<feature type="repeat" description="WD" evidence="3">
    <location>
        <begin position="214"/>
        <end position="255"/>
    </location>
</feature>
<dbReference type="PROSITE" id="PS50082">
    <property type="entry name" value="WD_REPEATS_2"/>
    <property type="match status" value="3"/>
</dbReference>
<dbReference type="EMBL" id="QZAN01000040">
    <property type="protein sequence ID" value="THW62166.1"/>
    <property type="molecule type" value="Genomic_DNA"/>
</dbReference>
<feature type="repeat" description="WD" evidence="3">
    <location>
        <begin position="826"/>
        <end position="852"/>
    </location>
</feature>
<evidence type="ECO:0000256" key="3">
    <source>
        <dbReference type="PROSITE-ProRule" id="PRU00221"/>
    </source>
</evidence>
<dbReference type="Pfam" id="PF00400">
    <property type="entry name" value="WD40"/>
    <property type="match status" value="4"/>
</dbReference>
<feature type="compositionally biased region" description="Basic and acidic residues" evidence="4">
    <location>
        <begin position="447"/>
        <end position="461"/>
    </location>
</feature>
<dbReference type="SUPFAM" id="SSF50978">
    <property type="entry name" value="WD40 repeat-like"/>
    <property type="match status" value="1"/>
</dbReference>
<keyword evidence="1 3" id="KW-0853">WD repeat</keyword>
<feature type="region of interest" description="Disordered" evidence="4">
    <location>
        <begin position="919"/>
        <end position="945"/>
    </location>
</feature>
<dbReference type="InterPro" id="IPR015943">
    <property type="entry name" value="WD40/YVTN_repeat-like_dom_sf"/>
</dbReference>
<dbReference type="PROSITE" id="PS50294">
    <property type="entry name" value="WD_REPEATS_REGION"/>
    <property type="match status" value="1"/>
</dbReference>